<evidence type="ECO:0000256" key="1">
    <source>
        <dbReference type="ARBA" id="ARBA00001420"/>
    </source>
</evidence>
<dbReference type="GO" id="GO:0009254">
    <property type="term" value="P:peptidoglycan turnover"/>
    <property type="evidence" value="ECO:0007669"/>
    <property type="project" value="InterPro"/>
</dbReference>
<dbReference type="PROSITE" id="PS51257">
    <property type="entry name" value="PROKAR_LIPOPROTEIN"/>
    <property type="match status" value="1"/>
</dbReference>
<dbReference type="EMBL" id="JABCRE010000003">
    <property type="protein sequence ID" value="NMW32297.1"/>
    <property type="molecule type" value="Genomic_DNA"/>
</dbReference>
<dbReference type="Gene3D" id="2.40.240.50">
    <property type="entry name" value="Barwin-like endoglucanases"/>
    <property type="match status" value="1"/>
</dbReference>
<evidence type="ECO:0000256" key="2">
    <source>
        <dbReference type="ARBA" id="ARBA00012587"/>
    </source>
</evidence>
<dbReference type="CDD" id="cd14485">
    <property type="entry name" value="mltA_like_LT_A"/>
    <property type="match status" value="1"/>
</dbReference>
<keyword evidence="3" id="KW-0456">Lyase</keyword>
<dbReference type="PANTHER" id="PTHR30124:SF0">
    <property type="entry name" value="MEMBRANE-BOUND LYTIC MUREIN TRANSGLYCOSYLASE A"/>
    <property type="match status" value="1"/>
</dbReference>
<dbReference type="GO" id="GO:0008933">
    <property type="term" value="F:peptidoglycan lytic transglycosylase activity"/>
    <property type="evidence" value="ECO:0007669"/>
    <property type="project" value="TreeGrafter"/>
</dbReference>
<feature type="chain" id="PRO_5032817973" description="peptidoglycan lytic exotransglycosylase" evidence="6">
    <location>
        <begin position="20"/>
        <end position="393"/>
    </location>
</feature>
<dbReference type="EC" id="4.2.2.n1" evidence="2"/>
<accession>A0A848QNV6</accession>
<keyword evidence="4" id="KW-0961">Cell wall biogenesis/degradation</keyword>
<dbReference type="SMART" id="SM00925">
    <property type="entry name" value="MltA"/>
    <property type="match status" value="1"/>
</dbReference>
<evidence type="ECO:0000313" key="9">
    <source>
        <dbReference type="Proteomes" id="UP000561181"/>
    </source>
</evidence>
<dbReference type="Pfam" id="PF06725">
    <property type="entry name" value="3D"/>
    <property type="match status" value="1"/>
</dbReference>
<evidence type="ECO:0000256" key="6">
    <source>
        <dbReference type="SAM" id="SignalP"/>
    </source>
</evidence>
<dbReference type="GO" id="GO:0004553">
    <property type="term" value="F:hydrolase activity, hydrolyzing O-glycosyl compounds"/>
    <property type="evidence" value="ECO:0007669"/>
    <property type="project" value="InterPro"/>
</dbReference>
<comment type="catalytic activity">
    <reaction evidence="1">
        <text>Exolytic cleavage of the (1-&gt;4)-beta-glycosidic linkage between N-acetylmuramic acid (MurNAc) and N-acetylglucosamine (GlcNAc) residues in peptidoglycan, from either the reducing or the non-reducing ends of the peptidoglycan chains, with concomitant formation of a 1,6-anhydrobond in the MurNAc residue.</text>
        <dbReference type="EC" id="4.2.2.n1"/>
    </reaction>
</comment>
<feature type="domain" description="Lytic transglycosylase MltA" evidence="7">
    <location>
        <begin position="130"/>
        <end position="293"/>
    </location>
</feature>
<evidence type="ECO:0000256" key="4">
    <source>
        <dbReference type="ARBA" id="ARBA00023316"/>
    </source>
</evidence>
<dbReference type="CDD" id="cd14668">
    <property type="entry name" value="mlta_B"/>
    <property type="match status" value="1"/>
</dbReference>
<keyword evidence="6" id="KW-0732">Signal</keyword>
<dbReference type="RefSeq" id="WP_170012796.1">
    <property type="nucleotide sequence ID" value="NZ_JABCRE010000003.1"/>
</dbReference>
<keyword evidence="9" id="KW-1185">Reference proteome</keyword>
<dbReference type="GO" id="GO:0009253">
    <property type="term" value="P:peptidoglycan catabolic process"/>
    <property type="evidence" value="ECO:0007669"/>
    <property type="project" value="TreeGrafter"/>
</dbReference>
<sequence length="393" mass="41825">MRLLTGLASALLLSGCAGIVPKSADPVPPSSGGEAFTSAMMAGVKEGPFVSSLSISQTDAEAALRSFIESCPTLLRREDKSGLTQPSDWQKACAAAPRNPGTADTFFSAYFETAIVGSGQAFATGYFEPEIAGCRTRKPGCEVPVYALPGDLIRQWPADMAQSERTGRPPLGRINENGVFVPYFERSEIDAGALEGRGLAFAWAKDPVEMFFLQIQGSGRLALDDGGVMRIGYAGQNGRGYTGIGGVMRERGLLGDGPGQYAGSMQGIMQYIRENPQDGKELMHLNKSWIFFTELTGDGPLGSLGIPVRRESSVAVDPRFVPYGAPVFLDLDRNIADGLWIAQDTGGAIKGPNRFDTFWGAGEDARTIAGGMSGRGQALILLPRGTVKRLNSQ</sequence>
<protein>
    <recommendedName>
        <fullName evidence="2">peptidoglycan lytic exotransglycosylase</fullName>
        <ecNumber evidence="2">4.2.2.n1</ecNumber>
    </recommendedName>
    <alternativeName>
        <fullName evidence="5">Murein hydrolase A</fullName>
    </alternativeName>
</protein>
<organism evidence="8 9">
    <name type="scientific">Pontixanthobacter rizhaonensis</name>
    <dbReference type="NCBI Taxonomy" id="2730337"/>
    <lineage>
        <taxon>Bacteria</taxon>
        <taxon>Pseudomonadati</taxon>
        <taxon>Pseudomonadota</taxon>
        <taxon>Alphaproteobacteria</taxon>
        <taxon>Sphingomonadales</taxon>
        <taxon>Erythrobacteraceae</taxon>
        <taxon>Pontixanthobacter</taxon>
    </lineage>
</organism>
<dbReference type="Proteomes" id="UP000561181">
    <property type="component" value="Unassembled WGS sequence"/>
</dbReference>
<comment type="caution">
    <text evidence="8">The sequence shown here is derived from an EMBL/GenBank/DDBJ whole genome shotgun (WGS) entry which is preliminary data.</text>
</comment>
<evidence type="ECO:0000256" key="5">
    <source>
        <dbReference type="ARBA" id="ARBA00030918"/>
    </source>
</evidence>
<dbReference type="InterPro" id="IPR036908">
    <property type="entry name" value="RlpA-like_sf"/>
</dbReference>
<dbReference type="Pfam" id="PF03562">
    <property type="entry name" value="MltA"/>
    <property type="match status" value="1"/>
</dbReference>
<evidence type="ECO:0000259" key="7">
    <source>
        <dbReference type="SMART" id="SM00925"/>
    </source>
</evidence>
<dbReference type="InterPro" id="IPR026044">
    <property type="entry name" value="MltA"/>
</dbReference>
<dbReference type="SUPFAM" id="SSF50685">
    <property type="entry name" value="Barwin-like endoglucanases"/>
    <property type="match status" value="1"/>
</dbReference>
<gene>
    <name evidence="8" type="ORF">HKD42_09520</name>
</gene>
<dbReference type="GO" id="GO:0019867">
    <property type="term" value="C:outer membrane"/>
    <property type="evidence" value="ECO:0007669"/>
    <property type="project" value="InterPro"/>
</dbReference>
<reference evidence="8 9" key="1">
    <citation type="submission" date="2020-04" db="EMBL/GenBank/DDBJ databases">
        <authorList>
            <person name="Liu A."/>
        </authorList>
    </citation>
    <scope>NUCLEOTIDE SEQUENCE [LARGE SCALE GENOMIC DNA]</scope>
    <source>
        <strain evidence="8 9">RZ02</strain>
    </source>
</reference>
<evidence type="ECO:0000256" key="3">
    <source>
        <dbReference type="ARBA" id="ARBA00023239"/>
    </source>
</evidence>
<dbReference type="PANTHER" id="PTHR30124">
    <property type="entry name" value="MEMBRANE-BOUND LYTIC MUREIN TRANSGLYCOSYLASE A"/>
    <property type="match status" value="1"/>
</dbReference>
<dbReference type="PIRSF" id="PIRSF019422">
    <property type="entry name" value="MltA"/>
    <property type="match status" value="1"/>
</dbReference>
<evidence type="ECO:0000313" key="8">
    <source>
        <dbReference type="EMBL" id="NMW32297.1"/>
    </source>
</evidence>
<dbReference type="Gene3D" id="2.40.40.10">
    <property type="entry name" value="RlpA-like domain"/>
    <property type="match status" value="1"/>
</dbReference>
<dbReference type="InterPro" id="IPR005300">
    <property type="entry name" value="MltA_B"/>
</dbReference>
<name>A0A848QNV6_9SPHN</name>
<dbReference type="GO" id="GO:0071555">
    <property type="term" value="P:cell wall organization"/>
    <property type="evidence" value="ECO:0007669"/>
    <property type="project" value="UniProtKB-KW"/>
</dbReference>
<proteinExistence type="predicted"/>
<dbReference type="InterPro" id="IPR010611">
    <property type="entry name" value="3D_dom"/>
</dbReference>
<dbReference type="AlphaFoldDB" id="A0A848QNV6"/>
<feature type="signal peptide" evidence="6">
    <location>
        <begin position="1"/>
        <end position="19"/>
    </location>
</feature>